<evidence type="ECO:0000256" key="8">
    <source>
        <dbReference type="ARBA" id="ARBA00023136"/>
    </source>
</evidence>
<keyword evidence="10" id="KW-1185">Reference proteome</keyword>
<keyword evidence="8" id="KW-0472">Membrane</keyword>
<dbReference type="PANTHER" id="PTHR21304:SF0">
    <property type="entry name" value="MICOS COMPLEX SUBUNIT MIC10"/>
    <property type="match status" value="1"/>
</dbReference>
<evidence type="ECO:0000313" key="11">
    <source>
        <dbReference type="WBParaSite" id="SPAL_0000341300.1"/>
    </source>
</evidence>
<evidence type="ECO:0000313" key="10">
    <source>
        <dbReference type="Proteomes" id="UP000046392"/>
    </source>
</evidence>
<keyword evidence="7 9" id="KW-0496">Mitochondrion</keyword>
<sequence length="94" mass="10050">MGDRSENIVGEKIDRCLADTSFKVLGAASVGVVVSALLLKGRTFPIWLGLGFGLGSGWNNCNHDLKAPYLLHGKKVKDGSGKEIIQLVDPTLKN</sequence>
<dbReference type="STRING" id="174720.A0A0N5BBK6"/>
<dbReference type="WBParaSite" id="SPAL_0000341300.1">
    <property type="protein sequence ID" value="SPAL_0000341300.1"/>
    <property type="gene ID" value="SPAL_0000341300"/>
</dbReference>
<accession>A0A0N5BBK6</accession>
<keyword evidence="5 9" id="KW-0999">Mitochondrion inner membrane</keyword>
<comment type="similarity">
    <text evidence="3 9">Belongs to the MICOS complex subunit Mic10 family.</text>
</comment>
<proteinExistence type="inferred from homology"/>
<evidence type="ECO:0000256" key="3">
    <source>
        <dbReference type="ARBA" id="ARBA00006792"/>
    </source>
</evidence>
<evidence type="ECO:0000256" key="5">
    <source>
        <dbReference type="ARBA" id="ARBA00022792"/>
    </source>
</evidence>
<organism evidence="10 11">
    <name type="scientific">Strongyloides papillosus</name>
    <name type="common">Intestinal threadworm</name>
    <dbReference type="NCBI Taxonomy" id="174720"/>
    <lineage>
        <taxon>Eukaryota</taxon>
        <taxon>Metazoa</taxon>
        <taxon>Ecdysozoa</taxon>
        <taxon>Nematoda</taxon>
        <taxon>Chromadorea</taxon>
        <taxon>Rhabditida</taxon>
        <taxon>Tylenchina</taxon>
        <taxon>Panagrolaimomorpha</taxon>
        <taxon>Strongyloidoidea</taxon>
        <taxon>Strongyloididae</taxon>
        <taxon>Strongyloides</taxon>
    </lineage>
</organism>
<keyword evidence="6" id="KW-1133">Transmembrane helix</keyword>
<evidence type="ECO:0000256" key="2">
    <source>
        <dbReference type="ARBA" id="ARBA00004434"/>
    </source>
</evidence>
<comment type="subcellular location">
    <subcellularLocation>
        <location evidence="2 9">Mitochondrion inner membrane</location>
        <topology evidence="2 9">Single-pass membrane protein</topology>
    </subcellularLocation>
</comment>
<dbReference type="InterPro" id="IPR007512">
    <property type="entry name" value="Mic10"/>
</dbReference>
<keyword evidence="4" id="KW-0812">Transmembrane</keyword>
<name>A0A0N5BBK6_STREA</name>
<comment type="subunit">
    <text evidence="9">Component of the mitochondrial contact site and cristae organizing system (MICOS) complex.</text>
</comment>
<reference evidence="11" key="1">
    <citation type="submission" date="2017-02" db="UniProtKB">
        <authorList>
            <consortium name="WormBaseParasite"/>
        </authorList>
    </citation>
    <scope>IDENTIFICATION</scope>
</reference>
<evidence type="ECO:0000256" key="7">
    <source>
        <dbReference type="ARBA" id="ARBA00023128"/>
    </source>
</evidence>
<evidence type="ECO:0000256" key="1">
    <source>
        <dbReference type="ARBA" id="ARBA00002689"/>
    </source>
</evidence>
<evidence type="ECO:0000256" key="6">
    <source>
        <dbReference type="ARBA" id="ARBA00022989"/>
    </source>
</evidence>
<evidence type="ECO:0000256" key="4">
    <source>
        <dbReference type="ARBA" id="ARBA00022692"/>
    </source>
</evidence>
<dbReference type="PANTHER" id="PTHR21304">
    <property type="entry name" value="MICOS COMPLEX SUBUNIT MIC10"/>
    <property type="match status" value="1"/>
</dbReference>
<dbReference type="GO" id="GO:0061617">
    <property type="term" value="C:MICOS complex"/>
    <property type="evidence" value="ECO:0007669"/>
    <property type="project" value="UniProtKB-UniRule"/>
</dbReference>
<protein>
    <recommendedName>
        <fullName evidence="9">MICOS complex subunit MIC10</fullName>
    </recommendedName>
</protein>
<dbReference type="Proteomes" id="UP000046392">
    <property type="component" value="Unplaced"/>
</dbReference>
<comment type="function">
    <text evidence="1 9">Component of the MICOS complex, a large protein complex of the mitochondrial inner membrane that plays crucial roles in the maintenance of crista junctions, inner membrane architecture, and formation of contact sites to the outer membrane.</text>
</comment>
<evidence type="ECO:0000256" key="9">
    <source>
        <dbReference type="RuleBase" id="RU363011"/>
    </source>
</evidence>
<dbReference type="Pfam" id="PF04418">
    <property type="entry name" value="DUF543"/>
    <property type="match status" value="1"/>
</dbReference>
<dbReference type="AlphaFoldDB" id="A0A0N5BBK6"/>